<dbReference type="InterPro" id="IPR036291">
    <property type="entry name" value="NAD(P)-bd_dom_sf"/>
</dbReference>
<sequence length="322" mass="33583">MRAIVCNAYGPPEDLVLDEVPDPVPAPGQVLVRVRAAAVNFPDVLFIAGKYQIKIPPPFVPGNEIAGEVVGAGAGVTLVPGQRVFGTTFGAFAELALLDGAAAQPIPDDADFASAAAFGVTYRTAYHALRSVAQVLQGDWVVVLGAAGGVGLAAVDLAVAMGARVLAAASSPEKLGLCRQRGAEAVVDYDQEDLKLRIRELTGESARVVLDPVGGSYAEPALRGLARGGIFVTLGYAAGSIPAIPLNLVMLKNLTIRGMEIRTFMGDYPDECARDVAELSQMFAAGKIRPHIGARFPLADTPAALRYVAERKVLGKVVIDVA</sequence>
<evidence type="ECO:0000313" key="2">
    <source>
        <dbReference type="EMBL" id="AGC64951.1"/>
    </source>
</evidence>
<reference evidence="2 3" key="1">
    <citation type="journal article" date="2013" name="J. Bacteriol.">
        <title>Complete Genome Sequence of the Frog Pathogen Mycobacterium ulcerans Ecovar Liflandii.</title>
        <authorList>
            <person name="Tobias N.J."/>
            <person name="Doig K.D."/>
            <person name="Medema M.H."/>
            <person name="Chen H."/>
            <person name="Haring V."/>
            <person name="Moore R."/>
            <person name="Seemann T."/>
            <person name="Stinear T.P."/>
        </authorList>
    </citation>
    <scope>NUCLEOTIDE SEQUENCE [LARGE SCALE GENOMIC DNA]</scope>
    <source>
        <strain evidence="2 3">128FXT</strain>
    </source>
</reference>
<dbReference type="InterPro" id="IPR051397">
    <property type="entry name" value="Zn-ADH-like_protein"/>
</dbReference>
<dbReference type="PATRIC" id="fig|459424.11.peg.5692"/>
<dbReference type="RefSeq" id="WP_015357570.1">
    <property type="nucleotide sequence ID" value="NC_020133.1"/>
</dbReference>
<dbReference type="InterPro" id="IPR020843">
    <property type="entry name" value="ER"/>
</dbReference>
<dbReference type="CDD" id="cd08241">
    <property type="entry name" value="QOR1"/>
    <property type="match status" value="1"/>
</dbReference>
<dbReference type="AlphaFoldDB" id="L7VAX5"/>
<gene>
    <name evidence="2" type="ordered locus">MULP_05539</name>
</gene>
<dbReference type="Pfam" id="PF08240">
    <property type="entry name" value="ADH_N"/>
    <property type="match status" value="1"/>
</dbReference>
<keyword evidence="3" id="KW-1185">Reference proteome</keyword>
<proteinExistence type="predicted"/>
<organism evidence="2 3">
    <name type="scientific">Mycobacterium liflandii (strain 128FXT)</name>
    <dbReference type="NCBI Taxonomy" id="459424"/>
    <lineage>
        <taxon>Bacteria</taxon>
        <taxon>Bacillati</taxon>
        <taxon>Actinomycetota</taxon>
        <taxon>Actinomycetes</taxon>
        <taxon>Mycobacteriales</taxon>
        <taxon>Mycobacteriaceae</taxon>
        <taxon>Mycobacterium</taxon>
        <taxon>Mycobacterium ulcerans group</taxon>
    </lineage>
</organism>
<dbReference type="GO" id="GO:0016491">
    <property type="term" value="F:oxidoreductase activity"/>
    <property type="evidence" value="ECO:0007669"/>
    <property type="project" value="UniProtKB-KW"/>
</dbReference>
<dbReference type="SMART" id="SM00829">
    <property type="entry name" value="PKS_ER"/>
    <property type="match status" value="1"/>
</dbReference>
<keyword evidence="2" id="KW-0560">Oxidoreductase</keyword>
<dbReference type="InterPro" id="IPR013149">
    <property type="entry name" value="ADH-like_C"/>
</dbReference>
<dbReference type="InterPro" id="IPR011032">
    <property type="entry name" value="GroES-like_sf"/>
</dbReference>
<dbReference type="Proteomes" id="UP000011157">
    <property type="component" value="Chromosome"/>
</dbReference>
<dbReference type="Gene3D" id="3.90.180.10">
    <property type="entry name" value="Medium-chain alcohol dehydrogenases, catalytic domain"/>
    <property type="match status" value="1"/>
</dbReference>
<dbReference type="InterPro" id="IPR013154">
    <property type="entry name" value="ADH-like_N"/>
</dbReference>
<dbReference type="Pfam" id="PF00107">
    <property type="entry name" value="ADH_zinc_N"/>
    <property type="match status" value="1"/>
</dbReference>
<dbReference type="EMBL" id="CP003899">
    <property type="protein sequence ID" value="AGC64951.1"/>
    <property type="molecule type" value="Genomic_DNA"/>
</dbReference>
<dbReference type="PANTHER" id="PTHR43677">
    <property type="entry name" value="SHORT-CHAIN DEHYDROGENASE/REDUCTASE"/>
    <property type="match status" value="1"/>
</dbReference>
<name>L7VAX5_MYCL1</name>
<dbReference type="PANTHER" id="PTHR43677:SF4">
    <property type="entry name" value="QUINONE OXIDOREDUCTASE-LIKE PROTEIN 2"/>
    <property type="match status" value="1"/>
</dbReference>
<dbReference type="HOGENOM" id="CLU_026673_3_1_11"/>
<feature type="domain" description="Enoyl reductase (ER)" evidence="1">
    <location>
        <begin position="10"/>
        <end position="319"/>
    </location>
</feature>
<dbReference type="SUPFAM" id="SSF51735">
    <property type="entry name" value="NAD(P)-binding Rossmann-fold domains"/>
    <property type="match status" value="1"/>
</dbReference>
<evidence type="ECO:0000313" key="3">
    <source>
        <dbReference type="Proteomes" id="UP000011157"/>
    </source>
</evidence>
<dbReference type="EC" id="1.6.5.-" evidence="2"/>
<protein>
    <submittedName>
        <fullName evidence="2">Quinone oxidoreductase</fullName>
        <ecNumber evidence="2">1.6.5.-</ecNumber>
    </submittedName>
</protein>
<dbReference type="SUPFAM" id="SSF50129">
    <property type="entry name" value="GroES-like"/>
    <property type="match status" value="1"/>
</dbReference>
<accession>L7VAX5</accession>
<dbReference type="Gene3D" id="3.40.50.720">
    <property type="entry name" value="NAD(P)-binding Rossmann-like Domain"/>
    <property type="match status" value="1"/>
</dbReference>
<dbReference type="KEGG" id="mli:MULP_05539"/>
<evidence type="ECO:0000259" key="1">
    <source>
        <dbReference type="SMART" id="SM00829"/>
    </source>
</evidence>